<dbReference type="PANTHER" id="PTHR33284:SF1">
    <property type="entry name" value="RIBOSOMAL PROTEIN L25_GLN-TRNA SYNTHETASE, ANTI-CODON-BINDING DOMAIN-CONTAINING PROTEIN"/>
    <property type="match status" value="1"/>
</dbReference>
<dbReference type="Gene3D" id="2.40.240.10">
    <property type="entry name" value="Ribosomal Protein L25, Chain P"/>
    <property type="match status" value="1"/>
</dbReference>
<dbReference type="InterPro" id="IPR037121">
    <property type="entry name" value="Ribosomal_bL25_C"/>
</dbReference>
<dbReference type="InterPro" id="IPR011035">
    <property type="entry name" value="Ribosomal_bL25/Gln-tRNA_synth"/>
</dbReference>
<evidence type="ECO:0000259" key="6">
    <source>
        <dbReference type="Pfam" id="PF01386"/>
    </source>
</evidence>
<dbReference type="InterPro" id="IPR001021">
    <property type="entry name" value="Ribosomal_bL25_long"/>
</dbReference>
<dbReference type="Pfam" id="PF14693">
    <property type="entry name" value="Ribosomal_TL5_C"/>
    <property type="match status" value="1"/>
</dbReference>
<dbReference type="GO" id="GO:0022625">
    <property type="term" value="C:cytosolic large ribosomal subunit"/>
    <property type="evidence" value="ECO:0007669"/>
    <property type="project" value="TreeGrafter"/>
</dbReference>
<dbReference type="Gene3D" id="2.170.120.20">
    <property type="entry name" value="Ribosomal protein L25, beta domain"/>
    <property type="match status" value="1"/>
</dbReference>
<dbReference type="NCBIfam" id="NF004128">
    <property type="entry name" value="PRK05618.1-2"/>
    <property type="match status" value="1"/>
</dbReference>
<evidence type="ECO:0000313" key="8">
    <source>
        <dbReference type="EMBL" id="GGF08293.1"/>
    </source>
</evidence>
<protein>
    <recommendedName>
        <fullName evidence="5">Large ribosomal subunit protein bL25</fullName>
    </recommendedName>
    <alternativeName>
        <fullName evidence="5">General stress protein CTC</fullName>
    </alternativeName>
</protein>
<dbReference type="Pfam" id="PF01386">
    <property type="entry name" value="Ribosomal_L25p"/>
    <property type="match status" value="1"/>
</dbReference>
<evidence type="ECO:0000256" key="3">
    <source>
        <dbReference type="ARBA" id="ARBA00022980"/>
    </source>
</evidence>
<reference evidence="8" key="1">
    <citation type="journal article" date="2014" name="Int. J. Syst. Evol. Microbiol.">
        <title>Complete genome sequence of Corynebacterium casei LMG S-19264T (=DSM 44701T), isolated from a smear-ripened cheese.</title>
        <authorList>
            <consortium name="US DOE Joint Genome Institute (JGI-PGF)"/>
            <person name="Walter F."/>
            <person name="Albersmeier A."/>
            <person name="Kalinowski J."/>
            <person name="Ruckert C."/>
        </authorList>
    </citation>
    <scope>NUCLEOTIDE SEQUENCE</scope>
    <source>
        <strain evidence="8">CGMCC 1.15725</strain>
    </source>
</reference>
<dbReference type="HAMAP" id="MF_01334">
    <property type="entry name" value="Ribosomal_bL25_CTC"/>
    <property type="match status" value="1"/>
</dbReference>
<reference evidence="8" key="2">
    <citation type="submission" date="2020-09" db="EMBL/GenBank/DDBJ databases">
        <authorList>
            <person name="Sun Q."/>
            <person name="Zhou Y."/>
        </authorList>
    </citation>
    <scope>NUCLEOTIDE SEQUENCE</scope>
    <source>
        <strain evidence="8">CGMCC 1.15725</strain>
    </source>
</reference>
<keyword evidence="9" id="KW-1185">Reference proteome</keyword>
<comment type="caution">
    <text evidence="8">The sequence shown here is derived from an EMBL/GenBank/DDBJ whole genome shotgun (WGS) entry which is preliminary data.</text>
</comment>
<dbReference type="EMBL" id="BMJQ01000003">
    <property type="protein sequence ID" value="GGF08293.1"/>
    <property type="molecule type" value="Genomic_DNA"/>
</dbReference>
<evidence type="ECO:0000256" key="1">
    <source>
        <dbReference type="ARBA" id="ARBA00022730"/>
    </source>
</evidence>
<proteinExistence type="inferred from homology"/>
<dbReference type="SUPFAM" id="SSF50715">
    <property type="entry name" value="Ribosomal protein L25-like"/>
    <property type="match status" value="1"/>
</dbReference>
<feature type="domain" description="Large ribosomal subunit protein bL25 L25" evidence="6">
    <location>
        <begin position="7"/>
        <end position="94"/>
    </location>
</feature>
<evidence type="ECO:0000256" key="4">
    <source>
        <dbReference type="ARBA" id="ARBA00023274"/>
    </source>
</evidence>
<gene>
    <name evidence="5 8" type="primary">rplY</name>
    <name evidence="5" type="synonym">ctc</name>
    <name evidence="8" type="ORF">GCM10011611_12140</name>
</gene>
<evidence type="ECO:0000256" key="5">
    <source>
        <dbReference type="HAMAP-Rule" id="MF_01334"/>
    </source>
</evidence>
<dbReference type="Proteomes" id="UP000646365">
    <property type="component" value="Unassembled WGS sequence"/>
</dbReference>
<comment type="similarity">
    <text evidence="5">Belongs to the bacterial ribosomal protein bL25 family. CTC subfamily.</text>
</comment>
<comment type="subunit">
    <text evidence="5">Part of the 50S ribosomal subunit; part of the 5S rRNA/L5/L18/L25 subcomplex. Contacts the 5S rRNA. Binds to the 5S rRNA independently of L5 and L18.</text>
</comment>
<dbReference type="NCBIfam" id="NF004612">
    <property type="entry name" value="PRK05943.1"/>
    <property type="match status" value="1"/>
</dbReference>
<dbReference type="InterPro" id="IPR020930">
    <property type="entry name" value="Ribosomal_uL5_bac-type"/>
</dbReference>
<keyword evidence="1 5" id="KW-0699">rRNA-binding</keyword>
<dbReference type="CDD" id="cd00495">
    <property type="entry name" value="Ribosomal_L25_TL5_CTC"/>
    <property type="match status" value="1"/>
</dbReference>
<dbReference type="GO" id="GO:0003735">
    <property type="term" value="F:structural constituent of ribosome"/>
    <property type="evidence" value="ECO:0007669"/>
    <property type="project" value="InterPro"/>
</dbReference>
<accession>A0A8J3E2F8</accession>
<dbReference type="AlphaFoldDB" id="A0A8J3E2F8"/>
<evidence type="ECO:0000313" key="9">
    <source>
        <dbReference type="Proteomes" id="UP000646365"/>
    </source>
</evidence>
<dbReference type="GO" id="GO:0006412">
    <property type="term" value="P:translation"/>
    <property type="evidence" value="ECO:0007669"/>
    <property type="project" value="UniProtKB-UniRule"/>
</dbReference>
<sequence>MSEIVTLEAEVRDRAGKGAARATRRAGRIPAVIYGDKKEPVMISLDPKEFGRQLNRGGFFSHLFDISVDGVKHRALPRDVQLHPVTDQPLHVDFVRVTASTKTHVNVPVQFENQAASPGLKRGGVLNIVRHDIELIVAAGNIPEQIVVDLTGLDIGDSVHISAIKLPEGAQSAIADRDFTVATIAAPTVRSEEAAAEAEGGETA</sequence>
<comment type="function">
    <text evidence="5">This is one of the proteins that binds to the 5S RNA in the ribosome where it forms part of the central protuberance.</text>
</comment>
<keyword evidence="3 5" id="KW-0689">Ribosomal protein</keyword>
<evidence type="ECO:0000256" key="2">
    <source>
        <dbReference type="ARBA" id="ARBA00022884"/>
    </source>
</evidence>
<keyword evidence="4 5" id="KW-0687">Ribonucleoprotein</keyword>
<dbReference type="InterPro" id="IPR020057">
    <property type="entry name" value="Ribosomal_bL25_b-dom"/>
</dbReference>
<dbReference type="InterPro" id="IPR020056">
    <property type="entry name" value="Rbsml_bL25/Gln-tRNA_synth_N"/>
</dbReference>
<name>A0A8J3E2F8_9PROT</name>
<evidence type="ECO:0000259" key="7">
    <source>
        <dbReference type="Pfam" id="PF14693"/>
    </source>
</evidence>
<feature type="domain" description="Large ribosomal subunit protein bL25 beta" evidence="7">
    <location>
        <begin position="102"/>
        <end position="187"/>
    </location>
</feature>
<dbReference type="InterPro" id="IPR029751">
    <property type="entry name" value="Ribosomal_L25_dom"/>
</dbReference>
<dbReference type="RefSeq" id="WP_189043625.1">
    <property type="nucleotide sequence ID" value="NZ_BMJQ01000003.1"/>
</dbReference>
<dbReference type="GO" id="GO:0008097">
    <property type="term" value="F:5S rRNA binding"/>
    <property type="evidence" value="ECO:0007669"/>
    <property type="project" value="InterPro"/>
</dbReference>
<organism evidence="8 9">
    <name type="scientific">Aliidongia dinghuensis</name>
    <dbReference type="NCBI Taxonomy" id="1867774"/>
    <lineage>
        <taxon>Bacteria</taxon>
        <taxon>Pseudomonadati</taxon>
        <taxon>Pseudomonadota</taxon>
        <taxon>Alphaproteobacteria</taxon>
        <taxon>Rhodospirillales</taxon>
        <taxon>Dongiaceae</taxon>
        <taxon>Aliidongia</taxon>
    </lineage>
</organism>
<dbReference type="PANTHER" id="PTHR33284">
    <property type="entry name" value="RIBOSOMAL PROTEIN L25/GLN-TRNA SYNTHETASE, ANTI-CODON-BINDING DOMAIN-CONTAINING PROTEIN"/>
    <property type="match status" value="1"/>
</dbReference>
<dbReference type="NCBIfam" id="TIGR00731">
    <property type="entry name" value="bL25_bact_ctc"/>
    <property type="match status" value="1"/>
</dbReference>
<keyword evidence="2 5" id="KW-0694">RNA-binding</keyword>